<reference evidence="3" key="2">
    <citation type="journal article" date="2021" name="Genome Biol. Evol.">
        <title>Developing a high-quality reference genome for a parasitic bivalve with doubly uniparental inheritance (Bivalvia: Unionida).</title>
        <authorList>
            <person name="Smith C.H."/>
        </authorList>
    </citation>
    <scope>NUCLEOTIDE SEQUENCE</scope>
    <source>
        <strain evidence="3">CHS0354</strain>
        <tissue evidence="3">Mantle</tissue>
    </source>
</reference>
<accession>A0AAE0VVJ2</accession>
<sequence>MTSLLRQDDLLCLFLLFAGSFGLPHMLCPTNRYDADDINRGDNYVDDEHVVYTLDLLKARKIYTPHETYSIRVNSNSPDNKFNDVHVSLEARDERCGAGQFILNKNLYQPSGCYNIVSTQRKEPMGKATFKWKAPLCGCVTIRAVVHSATGEYFLDDDTEYRGSLVKTVCPQAKDTDNTKDDDDEETGTNTSLYVVEPAYDGKVEFLCRANEKVGGAELLVTDYFKIRRNIVLLNLRQVEDLEDALEQRRNDILVCCRKS</sequence>
<evidence type="ECO:0000259" key="2">
    <source>
        <dbReference type="PROSITE" id="PS51019"/>
    </source>
</evidence>
<dbReference type="Gene3D" id="2.60.40.4060">
    <property type="entry name" value="Reeler domain"/>
    <property type="match status" value="1"/>
</dbReference>
<proteinExistence type="predicted"/>
<dbReference type="PROSITE" id="PS51019">
    <property type="entry name" value="REELIN"/>
    <property type="match status" value="1"/>
</dbReference>
<reference evidence="3" key="3">
    <citation type="submission" date="2023-05" db="EMBL/GenBank/DDBJ databases">
        <authorList>
            <person name="Smith C.H."/>
        </authorList>
    </citation>
    <scope>NUCLEOTIDE SEQUENCE</scope>
    <source>
        <strain evidence="3">CHS0354</strain>
        <tissue evidence="3">Mantle</tissue>
    </source>
</reference>
<evidence type="ECO:0000256" key="1">
    <source>
        <dbReference type="SAM" id="SignalP"/>
    </source>
</evidence>
<feature type="signal peptide" evidence="1">
    <location>
        <begin position="1"/>
        <end position="22"/>
    </location>
</feature>
<protein>
    <recommendedName>
        <fullName evidence="2">Reelin domain-containing protein</fullName>
    </recommendedName>
</protein>
<dbReference type="InterPro" id="IPR042307">
    <property type="entry name" value="Reeler_sf"/>
</dbReference>
<keyword evidence="1" id="KW-0732">Signal</keyword>
<comment type="caution">
    <text evidence="3">The sequence shown here is derived from an EMBL/GenBank/DDBJ whole genome shotgun (WGS) entry which is preliminary data.</text>
</comment>
<gene>
    <name evidence="3" type="ORF">CHS0354_018830</name>
</gene>
<keyword evidence="4" id="KW-1185">Reference proteome</keyword>
<dbReference type="Pfam" id="PF02014">
    <property type="entry name" value="Reeler"/>
    <property type="match status" value="1"/>
</dbReference>
<reference evidence="3" key="1">
    <citation type="journal article" date="2021" name="Genome Biol. Evol.">
        <title>A High-Quality Reference Genome for a Parasitic Bivalve with Doubly Uniparental Inheritance (Bivalvia: Unionida).</title>
        <authorList>
            <person name="Smith C.H."/>
        </authorList>
    </citation>
    <scope>NUCLEOTIDE SEQUENCE</scope>
    <source>
        <strain evidence="3">CHS0354</strain>
    </source>
</reference>
<dbReference type="AlphaFoldDB" id="A0AAE0VVJ2"/>
<dbReference type="EMBL" id="JAEAOA010001153">
    <property type="protein sequence ID" value="KAK3590610.1"/>
    <property type="molecule type" value="Genomic_DNA"/>
</dbReference>
<evidence type="ECO:0000313" key="3">
    <source>
        <dbReference type="EMBL" id="KAK3590610.1"/>
    </source>
</evidence>
<evidence type="ECO:0000313" key="4">
    <source>
        <dbReference type="Proteomes" id="UP001195483"/>
    </source>
</evidence>
<feature type="domain" description="Reelin" evidence="2">
    <location>
        <begin position="13"/>
        <end position="182"/>
    </location>
</feature>
<feature type="chain" id="PRO_5042001317" description="Reelin domain-containing protein" evidence="1">
    <location>
        <begin position="23"/>
        <end position="260"/>
    </location>
</feature>
<name>A0AAE0VVJ2_9BIVA</name>
<dbReference type="InterPro" id="IPR002861">
    <property type="entry name" value="Reeler_dom"/>
</dbReference>
<dbReference type="Proteomes" id="UP001195483">
    <property type="component" value="Unassembled WGS sequence"/>
</dbReference>
<organism evidence="3 4">
    <name type="scientific">Potamilus streckersoni</name>
    <dbReference type="NCBI Taxonomy" id="2493646"/>
    <lineage>
        <taxon>Eukaryota</taxon>
        <taxon>Metazoa</taxon>
        <taxon>Spiralia</taxon>
        <taxon>Lophotrochozoa</taxon>
        <taxon>Mollusca</taxon>
        <taxon>Bivalvia</taxon>
        <taxon>Autobranchia</taxon>
        <taxon>Heteroconchia</taxon>
        <taxon>Palaeoheterodonta</taxon>
        <taxon>Unionida</taxon>
        <taxon>Unionoidea</taxon>
        <taxon>Unionidae</taxon>
        <taxon>Ambleminae</taxon>
        <taxon>Lampsilini</taxon>
        <taxon>Potamilus</taxon>
    </lineage>
</organism>